<keyword evidence="4" id="KW-0677">Repeat</keyword>
<dbReference type="SMART" id="SM00320">
    <property type="entry name" value="WD40"/>
    <property type="match status" value="4"/>
</dbReference>
<dbReference type="KEGG" id="hazt:108667049"/>
<dbReference type="GO" id="GO:0003755">
    <property type="term" value="F:peptidyl-prolyl cis-trans isomerase activity"/>
    <property type="evidence" value="ECO:0007669"/>
    <property type="project" value="UniProtKB-KW"/>
</dbReference>
<dbReference type="InterPro" id="IPR029000">
    <property type="entry name" value="Cyclophilin-like_dom_sf"/>
</dbReference>
<name>A0A8B7N7B9_HYAAZ</name>
<dbReference type="Gene3D" id="2.40.100.10">
    <property type="entry name" value="Cyclophilin-like"/>
    <property type="match status" value="1"/>
</dbReference>
<accession>A0A8B7N7B9</accession>
<sequence length="579" mass="65078">MSDTETSKKRPCEDAEEGDEWVGPKPEEAASAATKKKKRKVLPHENLYLNNLPSAEYYEKSYMHRDVVTHVIVTKTDFIITGSQDGFIKFWKKLEVGIEFVKVFRCHLCPLKCLVHNCNGSRAASMGEDGALKIFDVINFDMINMLKLDFAPSTCEFIHGSSNPDSTIAVGDTASPTIRIYDAHGNSITPLHELHLHTQPVTLMKYNAVYDTVISCDTAGLLEYWRGSEGGYAAPSCVQFTSKLDTDLFEFVKLKRPPHALCVAPSGLQFATLAHDRKIRVFKFLTGKLTRVFDESLEQVMELQQRKPQVPNMEFGRRLAVEREVEKSGYLGNLVYDSSGYLLLYPTLLGIKVLNLHTNRLLRTIARPENFRALHLALFQGTAHSSVPGTQNFRAIEQEAADNPNLEQDLPDPTLFVTAFKKSRFYLFTCRDAANARATDPDRDVFNERPSKEDVIAAIDDSDGQRIFETATLHTSLGDIHLKLFLKECPKTVENFCVHARNGYYNGHVFHRVIRQFMIQTGDPQGTGVGGESIWGGEFEDEFHPSLRHDRPYTVSMANAGPNSNGSQFFITLVPTLVM</sequence>
<keyword evidence="3" id="KW-0853">WD repeat</keyword>
<dbReference type="RefSeq" id="XP_018009520.1">
    <property type="nucleotide sequence ID" value="XM_018154031.2"/>
</dbReference>
<dbReference type="Gene3D" id="2.130.10.10">
    <property type="entry name" value="YVTN repeat-like/Quinoprotein amine dehydrogenase"/>
    <property type="match status" value="2"/>
</dbReference>
<evidence type="ECO:0000256" key="5">
    <source>
        <dbReference type="ARBA" id="ARBA00023110"/>
    </source>
</evidence>
<feature type="compositionally biased region" description="Basic and acidic residues" evidence="7">
    <location>
        <begin position="1"/>
        <end position="13"/>
    </location>
</feature>
<dbReference type="PANTHER" id="PTHR45625">
    <property type="entry name" value="PEPTIDYL-PROLYL CIS-TRANS ISOMERASE-RELATED"/>
    <property type="match status" value="1"/>
</dbReference>
<keyword evidence="5" id="KW-0697">Rotamase</keyword>
<gene>
    <name evidence="10" type="primary">LOC108667049</name>
</gene>
<dbReference type="AlphaFoldDB" id="A0A8B7N7B9"/>
<dbReference type="InterPro" id="IPR001680">
    <property type="entry name" value="WD40_rpt"/>
</dbReference>
<dbReference type="InterPro" id="IPR036322">
    <property type="entry name" value="WD40_repeat_dom_sf"/>
</dbReference>
<evidence type="ECO:0000256" key="2">
    <source>
        <dbReference type="ARBA" id="ARBA00013194"/>
    </source>
</evidence>
<comment type="catalytic activity">
    <reaction evidence="1">
        <text>[protein]-peptidylproline (omega=180) = [protein]-peptidylproline (omega=0)</text>
        <dbReference type="Rhea" id="RHEA:16237"/>
        <dbReference type="Rhea" id="RHEA-COMP:10747"/>
        <dbReference type="Rhea" id="RHEA-COMP:10748"/>
        <dbReference type="ChEBI" id="CHEBI:83833"/>
        <dbReference type="ChEBI" id="CHEBI:83834"/>
        <dbReference type="EC" id="5.2.1.8"/>
    </reaction>
</comment>
<dbReference type="SUPFAM" id="SSF50978">
    <property type="entry name" value="WD40 repeat-like"/>
    <property type="match status" value="1"/>
</dbReference>
<evidence type="ECO:0000256" key="6">
    <source>
        <dbReference type="ARBA" id="ARBA00023235"/>
    </source>
</evidence>
<feature type="region of interest" description="Disordered" evidence="7">
    <location>
        <begin position="1"/>
        <end position="37"/>
    </location>
</feature>
<keyword evidence="9" id="KW-1185">Reference proteome</keyword>
<proteinExistence type="predicted"/>
<dbReference type="FunFam" id="2.40.100.10:FF:000003">
    <property type="entry name" value="Peptidylprolyl isomerase domain and WD repeat-containing 1"/>
    <property type="match status" value="1"/>
</dbReference>
<dbReference type="PRINTS" id="PR00153">
    <property type="entry name" value="CSAPPISMRASE"/>
</dbReference>
<dbReference type="GeneID" id="108667049"/>
<dbReference type="InterPro" id="IPR044666">
    <property type="entry name" value="Cyclophilin_A-like"/>
</dbReference>
<evidence type="ECO:0000256" key="7">
    <source>
        <dbReference type="SAM" id="MobiDB-lite"/>
    </source>
</evidence>
<protein>
    <recommendedName>
        <fullName evidence="2">peptidylprolyl isomerase</fullName>
        <ecNumber evidence="2">5.2.1.8</ecNumber>
    </recommendedName>
</protein>
<dbReference type="InterPro" id="IPR015943">
    <property type="entry name" value="WD40/YVTN_repeat-like_dom_sf"/>
</dbReference>
<dbReference type="SUPFAM" id="SSF69322">
    <property type="entry name" value="Tricorn protease domain 2"/>
    <property type="match status" value="1"/>
</dbReference>
<organism evidence="9 10">
    <name type="scientific">Hyalella azteca</name>
    <name type="common">Amphipod</name>
    <dbReference type="NCBI Taxonomy" id="294128"/>
    <lineage>
        <taxon>Eukaryota</taxon>
        <taxon>Metazoa</taxon>
        <taxon>Ecdysozoa</taxon>
        <taxon>Arthropoda</taxon>
        <taxon>Crustacea</taxon>
        <taxon>Multicrustacea</taxon>
        <taxon>Malacostraca</taxon>
        <taxon>Eumalacostraca</taxon>
        <taxon>Peracarida</taxon>
        <taxon>Amphipoda</taxon>
        <taxon>Senticaudata</taxon>
        <taxon>Talitrida</taxon>
        <taxon>Talitroidea</taxon>
        <taxon>Hyalellidae</taxon>
        <taxon>Hyalella</taxon>
    </lineage>
</organism>
<dbReference type="GO" id="GO:0005634">
    <property type="term" value="C:nucleus"/>
    <property type="evidence" value="ECO:0007669"/>
    <property type="project" value="UniProtKB-ARBA"/>
</dbReference>
<dbReference type="Proteomes" id="UP000694843">
    <property type="component" value="Unplaced"/>
</dbReference>
<evidence type="ECO:0000256" key="4">
    <source>
        <dbReference type="ARBA" id="ARBA00022737"/>
    </source>
</evidence>
<evidence type="ECO:0000256" key="1">
    <source>
        <dbReference type="ARBA" id="ARBA00000971"/>
    </source>
</evidence>
<reference evidence="10" key="1">
    <citation type="submission" date="2025-08" db="UniProtKB">
        <authorList>
            <consortium name="RefSeq"/>
        </authorList>
    </citation>
    <scope>IDENTIFICATION</scope>
    <source>
        <tissue evidence="10">Whole organism</tissue>
    </source>
</reference>
<evidence type="ECO:0000313" key="10">
    <source>
        <dbReference type="RefSeq" id="XP_018009520.1"/>
    </source>
</evidence>
<keyword evidence="6" id="KW-0413">Isomerase</keyword>
<dbReference type="OrthoDB" id="10264753at2759"/>
<dbReference type="SUPFAM" id="SSF50891">
    <property type="entry name" value="Cyclophilin-like"/>
    <property type="match status" value="1"/>
</dbReference>
<dbReference type="InterPro" id="IPR002130">
    <property type="entry name" value="Cyclophilin-type_PPIase_dom"/>
</dbReference>
<dbReference type="PANTHER" id="PTHR45625:SF4">
    <property type="entry name" value="PEPTIDYLPROLYL ISOMERASE DOMAIN AND WD REPEAT-CONTAINING PROTEIN 1"/>
    <property type="match status" value="1"/>
</dbReference>
<evidence type="ECO:0000313" key="9">
    <source>
        <dbReference type="Proteomes" id="UP000694843"/>
    </source>
</evidence>
<dbReference type="Pfam" id="PF00160">
    <property type="entry name" value="Pro_isomerase"/>
    <property type="match status" value="1"/>
</dbReference>
<feature type="domain" description="PPIase cyclophilin-type" evidence="8">
    <location>
        <begin position="467"/>
        <end position="579"/>
    </location>
</feature>
<dbReference type="PROSITE" id="PS50072">
    <property type="entry name" value="CSA_PPIASE_2"/>
    <property type="match status" value="1"/>
</dbReference>
<dbReference type="EC" id="5.2.1.8" evidence="2"/>
<evidence type="ECO:0000256" key="3">
    <source>
        <dbReference type="ARBA" id="ARBA00022574"/>
    </source>
</evidence>
<dbReference type="OMA" id="FYMFTRV"/>
<evidence type="ECO:0000259" key="8">
    <source>
        <dbReference type="PROSITE" id="PS50072"/>
    </source>
</evidence>